<gene>
    <name evidence="8" type="primary">LOC101989276</name>
</gene>
<evidence type="ECO:0000259" key="6">
    <source>
        <dbReference type="PROSITE" id="PS50835"/>
    </source>
</evidence>
<feature type="transmembrane region" description="Helical" evidence="4">
    <location>
        <begin position="301"/>
        <end position="325"/>
    </location>
</feature>
<evidence type="ECO:0000256" key="4">
    <source>
        <dbReference type="SAM" id="Phobius"/>
    </source>
</evidence>
<keyword evidence="4" id="KW-0812">Transmembrane</keyword>
<dbReference type="InterPro" id="IPR003599">
    <property type="entry name" value="Ig_sub"/>
</dbReference>
<keyword evidence="3" id="KW-0393">Immunoglobulin domain</keyword>
<keyword evidence="4" id="KW-1133">Transmembrane helix</keyword>
<dbReference type="InterPro" id="IPR036179">
    <property type="entry name" value="Ig-like_dom_sf"/>
</dbReference>
<name>A0ABM1AL70_MICOH</name>
<sequence>MMKPTDSCFSRYHMCFTFLQVIALASTSQNLMVTTPTGHLVARVGGQAELSCQVSPPRSVESMEVRWLRSDNYKLVYQYRGGHGVNGEAAPEYVNRTEFVKEAIGKGRVALRIHNIRISDEGPYRCLFNDRGFSDVVSMNLSVAALGLKTQIHVESPDYDGPSVGCFTEGWFPRPRMEWRDSQGEVVPFSSISYSQDEDRFFRMRMTLLLRNQSQKSITCCVLNPLTGEEKQTNLILSSKYSVMRGHESGCKKKLNILDIASMILQFLCFIVFSGIIFYNYLQLRNKVSISDPLFSLYNSWMANMAEVVAFLVITFSLTTIALLWMHIKRK</sequence>
<dbReference type="Pfam" id="PF22705">
    <property type="entry name" value="C2-set_3"/>
    <property type="match status" value="1"/>
</dbReference>
<dbReference type="InterPro" id="IPR050504">
    <property type="entry name" value="IgSF_BTN/MOG"/>
</dbReference>
<dbReference type="PANTHER" id="PTHR24100">
    <property type="entry name" value="BUTYROPHILIN"/>
    <property type="match status" value="1"/>
</dbReference>
<proteinExistence type="predicted"/>
<feature type="transmembrane region" description="Helical" evidence="4">
    <location>
        <begin position="257"/>
        <end position="281"/>
    </location>
</feature>
<evidence type="ECO:0000313" key="7">
    <source>
        <dbReference type="Proteomes" id="UP000694915"/>
    </source>
</evidence>
<dbReference type="PANTHER" id="PTHR24100:SF51">
    <property type="entry name" value="SELECTION AND UPKEEP OF INTRAEPITHELIAL T-CELLS PROTEIN 7-RELATED"/>
    <property type="match status" value="1"/>
</dbReference>
<keyword evidence="5" id="KW-0732">Signal</keyword>
<dbReference type="InterPro" id="IPR007110">
    <property type="entry name" value="Ig-like_dom"/>
</dbReference>
<dbReference type="Proteomes" id="UP000694915">
    <property type="component" value="Chromosome 10"/>
</dbReference>
<dbReference type="SMART" id="SM00409">
    <property type="entry name" value="IG"/>
    <property type="match status" value="1"/>
</dbReference>
<dbReference type="Pfam" id="PF07686">
    <property type="entry name" value="V-set"/>
    <property type="match status" value="1"/>
</dbReference>
<dbReference type="Gene3D" id="2.60.40.10">
    <property type="entry name" value="Immunoglobulins"/>
    <property type="match status" value="2"/>
</dbReference>
<protein>
    <submittedName>
        <fullName evidence="8">Selection and upkeep of intraepithelial T-cells protein 8-like</fullName>
    </submittedName>
</protein>
<dbReference type="PROSITE" id="PS50835">
    <property type="entry name" value="IG_LIKE"/>
    <property type="match status" value="2"/>
</dbReference>
<feature type="signal peptide" evidence="5">
    <location>
        <begin position="1"/>
        <end position="27"/>
    </location>
</feature>
<feature type="domain" description="Ig-like" evidence="6">
    <location>
        <begin position="163"/>
        <end position="236"/>
    </location>
</feature>
<keyword evidence="7" id="KW-1185">Reference proteome</keyword>
<dbReference type="InterPro" id="IPR013783">
    <property type="entry name" value="Ig-like_fold"/>
</dbReference>
<reference evidence="8" key="1">
    <citation type="submission" date="2025-08" db="UniProtKB">
        <authorList>
            <consortium name="RefSeq"/>
        </authorList>
    </citation>
    <scope>IDENTIFICATION</scope>
</reference>
<evidence type="ECO:0000313" key="8">
    <source>
        <dbReference type="RefSeq" id="XP_013203953.1"/>
    </source>
</evidence>
<organism evidence="7 8">
    <name type="scientific">Microtus ochrogaster</name>
    <name type="common">Prairie vole</name>
    <dbReference type="NCBI Taxonomy" id="79684"/>
    <lineage>
        <taxon>Eukaryota</taxon>
        <taxon>Metazoa</taxon>
        <taxon>Chordata</taxon>
        <taxon>Craniata</taxon>
        <taxon>Vertebrata</taxon>
        <taxon>Euteleostomi</taxon>
        <taxon>Mammalia</taxon>
        <taxon>Eutheria</taxon>
        <taxon>Euarchontoglires</taxon>
        <taxon>Glires</taxon>
        <taxon>Rodentia</taxon>
        <taxon>Myomorpha</taxon>
        <taxon>Muroidea</taxon>
        <taxon>Cricetidae</taxon>
        <taxon>Arvicolinae</taxon>
        <taxon>Microtus</taxon>
    </lineage>
</organism>
<feature type="chain" id="PRO_5046803972" evidence="5">
    <location>
        <begin position="28"/>
        <end position="331"/>
    </location>
</feature>
<dbReference type="CDD" id="cd05713">
    <property type="entry name" value="IgV_MOG_like"/>
    <property type="match status" value="1"/>
</dbReference>
<dbReference type="InterPro" id="IPR013106">
    <property type="entry name" value="Ig_V-set"/>
</dbReference>
<accession>A0ABM1AL70</accession>
<evidence type="ECO:0000256" key="3">
    <source>
        <dbReference type="ARBA" id="ARBA00023319"/>
    </source>
</evidence>
<keyword evidence="2 4" id="KW-0472">Membrane</keyword>
<dbReference type="InterPro" id="IPR053896">
    <property type="entry name" value="BTN3A2-like_Ig-C"/>
</dbReference>
<comment type="subcellular location">
    <subcellularLocation>
        <location evidence="1">Membrane</location>
    </subcellularLocation>
</comment>
<evidence type="ECO:0000256" key="5">
    <source>
        <dbReference type="SAM" id="SignalP"/>
    </source>
</evidence>
<feature type="domain" description="Ig-like" evidence="6">
    <location>
        <begin position="45"/>
        <end position="142"/>
    </location>
</feature>
<dbReference type="RefSeq" id="XP_013203953.1">
    <property type="nucleotide sequence ID" value="XM_013348499.1"/>
</dbReference>
<dbReference type="SMART" id="SM00406">
    <property type="entry name" value="IGv"/>
    <property type="match status" value="1"/>
</dbReference>
<evidence type="ECO:0000256" key="2">
    <source>
        <dbReference type="ARBA" id="ARBA00023136"/>
    </source>
</evidence>
<dbReference type="GeneID" id="101989276"/>
<evidence type="ECO:0000256" key="1">
    <source>
        <dbReference type="ARBA" id="ARBA00004370"/>
    </source>
</evidence>
<dbReference type="SUPFAM" id="SSF48726">
    <property type="entry name" value="Immunoglobulin"/>
    <property type="match status" value="2"/>
</dbReference>